<evidence type="ECO:0000256" key="4">
    <source>
        <dbReference type="ARBA" id="ARBA00022989"/>
    </source>
</evidence>
<protein>
    <submittedName>
        <fullName evidence="7">Peroxisomal membrane protein 2, pxmp2</fullName>
    </submittedName>
</protein>
<dbReference type="Pfam" id="PF04117">
    <property type="entry name" value="Mpv17_PMP22"/>
    <property type="match status" value="1"/>
</dbReference>
<dbReference type="PANTHER" id="PTHR11266:SF80">
    <property type="entry name" value="PEROXISOMAL MEMBRANE PROTEIN 2"/>
    <property type="match status" value="1"/>
</dbReference>
<evidence type="ECO:0000256" key="1">
    <source>
        <dbReference type="ARBA" id="ARBA00004141"/>
    </source>
</evidence>
<dbReference type="OrthoDB" id="860at2759"/>
<evidence type="ECO:0000313" key="7">
    <source>
        <dbReference type="EMBL" id="ETN61385.1"/>
    </source>
</evidence>
<feature type="transmembrane region" description="Helical" evidence="6">
    <location>
        <begin position="55"/>
        <end position="77"/>
    </location>
</feature>
<dbReference type="AlphaFoldDB" id="W5JES1"/>
<comment type="similarity">
    <text evidence="2 6">Belongs to the peroxisomal membrane protein PXMP2/4 family.</text>
</comment>
<evidence type="ECO:0000313" key="8">
    <source>
        <dbReference type="EnsemblMetazoa" id="ADAC006975-PA"/>
    </source>
</evidence>
<reference evidence="7" key="3">
    <citation type="journal article" date="2013" name="Nucleic Acids Res.">
        <title>The genome of Anopheles darlingi, the main neotropical malaria vector.</title>
        <authorList>
            <person name="Marinotti O."/>
            <person name="Cerqueira G.C."/>
            <person name="de Almeida L.G."/>
            <person name="Ferro M.I."/>
            <person name="Loreto E.L."/>
            <person name="Zaha A."/>
            <person name="Teixeira S.M."/>
            <person name="Wespiser A.R."/>
            <person name="Almeida E Silva A."/>
            <person name="Schlindwein A.D."/>
            <person name="Pacheco A.C."/>
            <person name="Silva A.L."/>
            <person name="Graveley B.R."/>
            <person name="Walenz B.P."/>
            <person name="Lima Bde A."/>
            <person name="Ribeiro C.A."/>
            <person name="Nunes-Silva C.G."/>
            <person name="de Carvalho C.R."/>
            <person name="Soares C.M."/>
            <person name="de Menezes C.B."/>
            <person name="Matiolli C."/>
            <person name="Caffrey D."/>
            <person name="Araujo D.A."/>
            <person name="de Oliveira D.M."/>
            <person name="Golenbock D."/>
            <person name="Grisard E.C."/>
            <person name="Fantinatti-Garboggini F."/>
            <person name="de Carvalho F.M."/>
            <person name="Barcellos F.G."/>
            <person name="Prosdocimi F."/>
            <person name="May G."/>
            <person name="Azevedo Junior G.M."/>
            <person name="Guimaraes G.M."/>
            <person name="Goldman G.H."/>
            <person name="Padilha I.Q."/>
            <person name="Batista Jda S."/>
            <person name="Ferro J.A."/>
            <person name="Ribeiro J.M."/>
            <person name="Fietto J.L."/>
            <person name="Dabbas K.M."/>
            <person name="Cerdeira L."/>
            <person name="Agnez-Lima L.F."/>
            <person name="Brocchi M."/>
            <person name="de Carvalho M.O."/>
            <person name="Teixeira Mde M."/>
            <person name="Diniz Maia Mde M."/>
            <person name="Goldman M.H."/>
            <person name="Cruz Schneider M.P."/>
            <person name="Felipe M.S."/>
            <person name="Hungria M."/>
            <person name="Nicolas M.F."/>
            <person name="Pereira M."/>
            <person name="Montes M.A."/>
            <person name="Cantao M.E."/>
            <person name="Vincentz M."/>
            <person name="Rafael M.S."/>
            <person name="Silverman N."/>
            <person name="Stoco P.H."/>
            <person name="Souza R.C."/>
            <person name="Vicentini R."/>
            <person name="Gazzinelli R.T."/>
            <person name="Neves Rde O."/>
            <person name="Silva R."/>
            <person name="Astolfi-Filho S."/>
            <person name="Maciel T.E."/>
            <person name="Urmenyi T.P."/>
            <person name="Tadei W.P."/>
            <person name="Camargo E.P."/>
            <person name="de Vasconcelos A.T."/>
        </authorList>
    </citation>
    <scope>NUCLEOTIDE SEQUENCE</scope>
</reference>
<dbReference type="STRING" id="43151.W5JES1"/>
<evidence type="ECO:0000256" key="2">
    <source>
        <dbReference type="ARBA" id="ARBA00006824"/>
    </source>
</evidence>
<dbReference type="PANTHER" id="PTHR11266">
    <property type="entry name" value="PEROXISOMAL MEMBRANE PROTEIN 2, PXMP2 MPV17"/>
    <property type="match status" value="1"/>
</dbReference>
<keyword evidence="3 6" id="KW-0812">Transmembrane</keyword>
<dbReference type="Proteomes" id="UP000000673">
    <property type="component" value="Unassembled WGS sequence"/>
</dbReference>
<dbReference type="VEuPathDB" id="VectorBase:ADAC006975"/>
<evidence type="ECO:0000256" key="6">
    <source>
        <dbReference type="RuleBase" id="RU363053"/>
    </source>
</evidence>
<dbReference type="FunCoup" id="W5JES1">
    <property type="interactions" value="470"/>
</dbReference>
<name>W5JES1_ANODA</name>
<dbReference type="InterPro" id="IPR007248">
    <property type="entry name" value="Mpv17_PMP22"/>
</dbReference>
<gene>
    <name evidence="7" type="ORF">AND_006975</name>
</gene>
<dbReference type="EMBL" id="ADMH02001698">
    <property type="protein sequence ID" value="ETN61385.1"/>
    <property type="molecule type" value="Genomic_DNA"/>
</dbReference>
<feature type="transmembrane region" description="Helical" evidence="6">
    <location>
        <begin position="89"/>
        <end position="111"/>
    </location>
</feature>
<comment type="subcellular location">
    <subcellularLocation>
        <location evidence="1">Membrane</location>
        <topology evidence="1">Multi-pass membrane protein</topology>
    </subcellularLocation>
</comment>
<keyword evidence="5 6" id="KW-0472">Membrane</keyword>
<reference evidence="7" key="2">
    <citation type="submission" date="2010-05" db="EMBL/GenBank/DDBJ databases">
        <authorList>
            <person name="Almeida L.G."/>
            <person name="Nicolas M.F."/>
            <person name="Souza R.C."/>
            <person name="Vasconcelos A.T.R."/>
        </authorList>
    </citation>
    <scope>NUCLEOTIDE SEQUENCE</scope>
</reference>
<proteinExistence type="inferred from homology"/>
<reference evidence="7 9" key="1">
    <citation type="journal article" date="2010" name="BMC Genomics">
        <title>Combination of measures distinguishes pre-miRNAs from other stem-loops in the genome of the newly sequenced Anopheles darlingi.</title>
        <authorList>
            <person name="Mendes N.D."/>
            <person name="Freitas A.T."/>
            <person name="Vasconcelos A.T."/>
            <person name="Sagot M.F."/>
        </authorList>
    </citation>
    <scope>NUCLEOTIDE SEQUENCE</scope>
</reference>
<sequence>MSLSRPLFNLLGSYLEQLFEHPLRTKAITSCVIASSANLASQKLTGAKQLNTDSVLAYGLFGLIFTGPLSHYFYGWLDRVTNDVRFKKLLMLLGERLVFAPTITALSLYFISRFEYKSHDEAIINLITLFRSVLRGNWKFLTLPVFINFNYVPPMLRVLFANIIGFCWILFLSAKRRKAEQRRQAAAAGETTKSS</sequence>
<evidence type="ECO:0000256" key="5">
    <source>
        <dbReference type="ARBA" id="ARBA00023136"/>
    </source>
</evidence>
<dbReference type="GO" id="GO:0005778">
    <property type="term" value="C:peroxisomal membrane"/>
    <property type="evidence" value="ECO:0007669"/>
    <property type="project" value="TreeGrafter"/>
</dbReference>
<feature type="transmembrane region" description="Helical" evidence="6">
    <location>
        <begin position="155"/>
        <end position="174"/>
    </location>
</feature>
<dbReference type="HOGENOM" id="CLU_049109_7_0_1"/>
<accession>W5JES1</accession>
<organism evidence="7">
    <name type="scientific">Anopheles darlingi</name>
    <name type="common">Mosquito</name>
    <dbReference type="NCBI Taxonomy" id="43151"/>
    <lineage>
        <taxon>Eukaryota</taxon>
        <taxon>Metazoa</taxon>
        <taxon>Ecdysozoa</taxon>
        <taxon>Arthropoda</taxon>
        <taxon>Hexapoda</taxon>
        <taxon>Insecta</taxon>
        <taxon>Pterygota</taxon>
        <taxon>Neoptera</taxon>
        <taxon>Endopterygota</taxon>
        <taxon>Diptera</taxon>
        <taxon>Nematocera</taxon>
        <taxon>Culicoidea</taxon>
        <taxon>Culicidae</taxon>
        <taxon>Anophelinae</taxon>
        <taxon>Anopheles</taxon>
    </lineage>
</organism>
<evidence type="ECO:0000313" key="9">
    <source>
        <dbReference type="Proteomes" id="UP000000673"/>
    </source>
</evidence>
<reference evidence="8" key="4">
    <citation type="submission" date="2015-06" db="UniProtKB">
        <authorList>
            <consortium name="EnsemblMetazoa"/>
        </authorList>
    </citation>
    <scope>IDENTIFICATION</scope>
</reference>
<dbReference type="EnsemblMetazoa" id="ADAC006975-RA">
    <property type="protein sequence ID" value="ADAC006975-PA"/>
    <property type="gene ID" value="ADAC006975"/>
</dbReference>
<evidence type="ECO:0000256" key="3">
    <source>
        <dbReference type="ARBA" id="ARBA00022692"/>
    </source>
</evidence>
<dbReference type="VEuPathDB" id="VectorBase:ADAR2_011167"/>
<keyword evidence="9" id="KW-1185">Reference proteome</keyword>
<keyword evidence="4 6" id="KW-1133">Transmembrane helix</keyword>
<dbReference type="OMA" id="QHSVFAY"/>
<dbReference type="eggNOG" id="KOG1944">
    <property type="taxonomic scope" value="Eukaryota"/>
</dbReference>